<dbReference type="InterPro" id="IPR035013">
    <property type="entry name" value="YabN_N"/>
</dbReference>
<dbReference type="InterPro" id="IPR011551">
    <property type="entry name" value="NTP_PyrPHydrolase_MazG"/>
</dbReference>
<dbReference type="GO" id="GO:0046081">
    <property type="term" value="P:dUTP catabolic process"/>
    <property type="evidence" value="ECO:0007669"/>
    <property type="project" value="TreeGrafter"/>
</dbReference>
<dbReference type="CDD" id="cd11723">
    <property type="entry name" value="YabN_N_like"/>
    <property type="match status" value="1"/>
</dbReference>
<dbReference type="Pfam" id="PF00590">
    <property type="entry name" value="TP_methylase"/>
    <property type="match status" value="1"/>
</dbReference>
<dbReference type="Gene3D" id="1.10.287.1080">
    <property type="entry name" value="MazG-like"/>
    <property type="match status" value="2"/>
</dbReference>
<dbReference type="Gene3D" id="3.40.1010.10">
    <property type="entry name" value="Cobalt-precorrin-4 Transmethylase, Domain 1"/>
    <property type="match status" value="1"/>
</dbReference>
<dbReference type="EMBL" id="PDOE01000020">
    <property type="protein sequence ID" value="RKL65215.1"/>
    <property type="molecule type" value="Genomic_DNA"/>
</dbReference>
<dbReference type="GO" id="GO:0046047">
    <property type="term" value="P:TTP catabolic process"/>
    <property type="evidence" value="ECO:0007669"/>
    <property type="project" value="TreeGrafter"/>
</dbReference>
<dbReference type="Pfam" id="PF03819">
    <property type="entry name" value="MazG"/>
    <property type="match status" value="2"/>
</dbReference>
<evidence type="ECO:0000313" key="3">
    <source>
        <dbReference type="EMBL" id="RKL65215.1"/>
    </source>
</evidence>
<accession>A0A3A9KCT7</accession>
<dbReference type="GO" id="GO:0008168">
    <property type="term" value="F:methyltransferase activity"/>
    <property type="evidence" value="ECO:0007669"/>
    <property type="project" value="InterPro"/>
</dbReference>
<gene>
    <name evidence="3" type="ORF">CR203_21865</name>
</gene>
<dbReference type="FunFam" id="1.10.287.1080:FF:000003">
    <property type="entry name" value="Nucleoside triphosphate pyrophosphohydrolase"/>
    <property type="match status" value="1"/>
</dbReference>
<dbReference type="OrthoDB" id="9808939at2"/>
<dbReference type="RefSeq" id="WP_110938041.1">
    <property type="nucleotide sequence ID" value="NZ_KZ614147.1"/>
</dbReference>
<dbReference type="SUPFAM" id="SSF101386">
    <property type="entry name" value="all-alpha NTP pyrophosphatases"/>
    <property type="match status" value="2"/>
</dbReference>
<dbReference type="GO" id="GO:0046076">
    <property type="term" value="P:dTTP catabolic process"/>
    <property type="evidence" value="ECO:0007669"/>
    <property type="project" value="TreeGrafter"/>
</dbReference>
<dbReference type="PANTHER" id="PTHR30522">
    <property type="entry name" value="NUCLEOSIDE TRIPHOSPHATE PYROPHOSPHOHYDROLASE"/>
    <property type="match status" value="1"/>
</dbReference>
<protein>
    <submittedName>
        <fullName evidence="3">Nucleoside triphosphate pyrophosphohydrolase</fullName>
    </submittedName>
</protein>
<dbReference type="InterPro" id="IPR014777">
    <property type="entry name" value="4pyrrole_Mease_sub1"/>
</dbReference>
<sequence length="491" mass="56140">MAKTIHVIGLGAGDLDQLPLGIYRKLKAASNVFMRTKDHPVVQDLINEGIQFQSFDHIYEAYEQFDEVYEAIVKELYAALEKQDTIVYAVPGHPMVAEATVQKLLHEENQIQIVVEGGQSFLDAAFNALKIDPIEGFQLIDGTELRTEELILTQHVLIGQVYDQMSASAVKLLLMERLPADFEVTVVTAAGSKKETLISVPLFELDRVTTLSNLTAVYIPPVREDNLLYRNFSKLRQVIQQLRGPGGCPWDQKQTHESLKKYLIEESYELLEAIDEEDDDHIVEELGDVLLQVLLHAQIGEDDGFFNVEDVIEGVTRKMIRRHPHVFANTEVDNADDVVTNWEAIKKEEKKEKGISEEEPSLLDGIPATLPGLLKAYKLQKKAGKVGFDWGEEAPMWDKLNEELAEWQVEMKEGRKDKSVEEFGDVLFAFVNIARFHEIDPEEALRKTNQKFSRRFQFIEKQVQQLGKPIEDFSLTELDEFWEEAKRQERE</sequence>
<dbReference type="CDD" id="cd11529">
    <property type="entry name" value="NTP-PPase_MazG_Cterm"/>
    <property type="match status" value="1"/>
</dbReference>
<evidence type="ECO:0000313" key="4">
    <source>
        <dbReference type="Proteomes" id="UP000281498"/>
    </source>
</evidence>
<keyword evidence="4" id="KW-1185">Reference proteome</keyword>
<dbReference type="InterPro" id="IPR004518">
    <property type="entry name" value="MazG-like_dom"/>
</dbReference>
<comment type="caution">
    <text evidence="3">The sequence shown here is derived from an EMBL/GenBank/DDBJ whole genome shotgun (WGS) entry which is preliminary data.</text>
</comment>
<evidence type="ECO:0000259" key="2">
    <source>
        <dbReference type="Pfam" id="PF03819"/>
    </source>
</evidence>
<dbReference type="InterPro" id="IPR048011">
    <property type="entry name" value="NTP-PPase_MazG-like_C"/>
</dbReference>
<name>A0A3A9KCT7_9BACI</name>
<dbReference type="NCBIfam" id="NF007113">
    <property type="entry name" value="PRK09562.1"/>
    <property type="match status" value="1"/>
</dbReference>
<dbReference type="PIRSF" id="PIRSF002845">
    <property type="entry name" value="Ttrprl_mtas_MazG"/>
    <property type="match status" value="1"/>
</dbReference>
<dbReference type="InterPro" id="IPR048015">
    <property type="entry name" value="NTP-PPase_MazG-like_N"/>
</dbReference>
<dbReference type="FunFam" id="1.10.287.1080:FF:000001">
    <property type="entry name" value="Nucleoside triphosphate pyrophosphohydrolase"/>
    <property type="match status" value="1"/>
</dbReference>
<dbReference type="AlphaFoldDB" id="A0A3A9KCT7"/>
<feature type="domain" description="NTP pyrophosphohydrolase MazG-like" evidence="2">
    <location>
        <begin position="254"/>
        <end position="327"/>
    </location>
</feature>
<proteinExistence type="predicted"/>
<reference evidence="3 4" key="1">
    <citation type="submission" date="2017-10" db="EMBL/GenBank/DDBJ databases">
        <title>Bacillus sp. nov., a halophilic bacterium isolated from a Keqin Lake.</title>
        <authorList>
            <person name="Wang H."/>
        </authorList>
    </citation>
    <scope>NUCLEOTIDE SEQUENCE [LARGE SCALE GENOMIC DNA]</scope>
    <source>
        <strain evidence="3 4">KCTC 13187</strain>
    </source>
</reference>
<dbReference type="GO" id="GO:0006203">
    <property type="term" value="P:dGTP catabolic process"/>
    <property type="evidence" value="ECO:0007669"/>
    <property type="project" value="TreeGrafter"/>
</dbReference>
<feature type="domain" description="Tetrapyrrole methylase" evidence="1">
    <location>
        <begin position="4"/>
        <end position="205"/>
    </location>
</feature>
<dbReference type="GO" id="GO:0047429">
    <property type="term" value="F:nucleoside triphosphate diphosphatase activity"/>
    <property type="evidence" value="ECO:0007669"/>
    <property type="project" value="InterPro"/>
</dbReference>
<dbReference type="InterPro" id="IPR024180">
    <property type="entry name" value="Tetrapyrrole_Mease/MazG_pred"/>
</dbReference>
<keyword evidence="3" id="KW-0378">Hydrolase</keyword>
<dbReference type="InterPro" id="IPR035996">
    <property type="entry name" value="4pyrrol_Methylase_sf"/>
</dbReference>
<dbReference type="GO" id="GO:0006950">
    <property type="term" value="P:response to stress"/>
    <property type="evidence" value="ECO:0007669"/>
    <property type="project" value="UniProtKB-ARBA"/>
</dbReference>
<dbReference type="SUPFAM" id="SSF53790">
    <property type="entry name" value="Tetrapyrrole methylase"/>
    <property type="match status" value="1"/>
</dbReference>
<dbReference type="PANTHER" id="PTHR30522:SF0">
    <property type="entry name" value="NUCLEOSIDE TRIPHOSPHATE PYROPHOSPHOHYDROLASE"/>
    <property type="match status" value="1"/>
</dbReference>
<dbReference type="NCBIfam" id="TIGR00444">
    <property type="entry name" value="mazG"/>
    <property type="match status" value="1"/>
</dbReference>
<evidence type="ECO:0000259" key="1">
    <source>
        <dbReference type="Pfam" id="PF00590"/>
    </source>
</evidence>
<dbReference type="InterPro" id="IPR000878">
    <property type="entry name" value="4pyrrol_Mease"/>
</dbReference>
<dbReference type="CDD" id="cd11528">
    <property type="entry name" value="NTP-PPase_MazG_Nterm"/>
    <property type="match status" value="1"/>
</dbReference>
<organism evidence="3 4">
    <name type="scientific">Salipaludibacillus neizhouensis</name>
    <dbReference type="NCBI Taxonomy" id="885475"/>
    <lineage>
        <taxon>Bacteria</taxon>
        <taxon>Bacillati</taxon>
        <taxon>Bacillota</taxon>
        <taxon>Bacilli</taxon>
        <taxon>Bacillales</taxon>
        <taxon>Bacillaceae</taxon>
    </lineage>
</organism>
<dbReference type="GO" id="GO:0046052">
    <property type="term" value="P:UTP catabolic process"/>
    <property type="evidence" value="ECO:0007669"/>
    <property type="project" value="TreeGrafter"/>
</dbReference>
<dbReference type="Proteomes" id="UP000281498">
    <property type="component" value="Unassembled WGS sequence"/>
</dbReference>
<dbReference type="GO" id="GO:0046061">
    <property type="term" value="P:dATP catabolic process"/>
    <property type="evidence" value="ECO:0007669"/>
    <property type="project" value="TreeGrafter"/>
</dbReference>
<feature type="domain" description="NTP pyrophosphohydrolase MazG-like" evidence="2">
    <location>
        <begin position="398"/>
        <end position="455"/>
    </location>
</feature>
<dbReference type="FunFam" id="3.40.1010.10:FF:000008">
    <property type="entry name" value="Similar to nucleoside triphosphate pyrophosphohydrolase, MazG"/>
    <property type="match status" value="1"/>
</dbReference>